<evidence type="ECO:0000256" key="1">
    <source>
        <dbReference type="ARBA" id="ARBA00004613"/>
    </source>
</evidence>
<evidence type="ECO:0000256" key="2">
    <source>
        <dbReference type="ARBA" id="ARBA00009127"/>
    </source>
</evidence>
<dbReference type="InterPro" id="IPR011042">
    <property type="entry name" value="6-blade_b-propeller_TolB-like"/>
</dbReference>
<dbReference type="GO" id="GO:0005576">
    <property type="term" value="C:extracellular region"/>
    <property type="evidence" value="ECO:0007669"/>
    <property type="project" value="UniProtKB-SubCell"/>
</dbReference>
<sequence length="459" mass="51614">MEPTGSAECSPPALYSGEVELVELEFTNRWSSSPLIAQFNLHDNTMMATRSEFFAFALLAVASTVFGANEKLKEIFRWKQMDYQFADEAARNASIAAGEFKHSNNLPLGIEVWEDKVFLTVPRWKSGVVSSLNYVKKDGGESPLLIPYPDWETNNVSAAPYDSKIVNTFRVRADECDRLWVMDSGLNDILENPALLSPPKILVFDLKTDKLLRVVPLQSSDVKEDSFFANIVVDVEKDKCDGAFAYMPDLGSYGLVVYDWAKNETYRVKHHFFHFDPLAGNYHIGGVNFQWTDGLFGIALGQRGEDGFRTMYFHPLSSTREFSVSTKIIQNKTIASDSYYQYRVLGSRGPDSQATASFLDLPSGVLFYTQVNKDGVGCWNSVKYANEYSADTNGLVSSDNETMIFPNDLKVDRQSNLWVITDRLPSFIYKQLDESEVNFRVLSAPVNEIIKGTVCNNDS</sequence>
<dbReference type="Gene3D" id="2.120.10.30">
    <property type="entry name" value="TolB, C-terminal domain"/>
    <property type="match status" value="1"/>
</dbReference>
<accession>A0A8S9YFT3</accession>
<dbReference type="OrthoDB" id="7776143at2759"/>
<proteinExistence type="inferred from homology"/>
<gene>
    <name evidence="4" type="ORF">GE061_001629</name>
</gene>
<evidence type="ECO:0000313" key="4">
    <source>
        <dbReference type="EMBL" id="KAF6217275.1"/>
    </source>
</evidence>
<name>A0A8S9YFT3_APOLU</name>
<reference evidence="4" key="1">
    <citation type="journal article" date="2021" name="Mol. Ecol. Resour.">
        <title>Apolygus lucorum genome provides insights into omnivorousness and mesophyll feeding.</title>
        <authorList>
            <person name="Liu Y."/>
            <person name="Liu H."/>
            <person name="Wang H."/>
            <person name="Huang T."/>
            <person name="Liu B."/>
            <person name="Yang B."/>
            <person name="Yin L."/>
            <person name="Li B."/>
            <person name="Zhang Y."/>
            <person name="Zhang S."/>
            <person name="Jiang F."/>
            <person name="Zhang X."/>
            <person name="Ren Y."/>
            <person name="Wang B."/>
            <person name="Wang S."/>
            <person name="Lu Y."/>
            <person name="Wu K."/>
            <person name="Fan W."/>
            <person name="Wang G."/>
        </authorList>
    </citation>
    <scope>NUCLEOTIDE SEQUENCE</scope>
    <source>
        <strain evidence="4">12Hb</strain>
    </source>
</reference>
<dbReference type="PANTHER" id="PTHR10009:SF11">
    <property type="entry name" value="RH54244P"/>
    <property type="match status" value="1"/>
</dbReference>
<evidence type="ECO:0008006" key="6">
    <source>
        <dbReference type="Google" id="ProtNLM"/>
    </source>
</evidence>
<dbReference type="EMBL" id="WIXP02000001">
    <property type="protein sequence ID" value="KAF6217275.1"/>
    <property type="molecule type" value="Genomic_DNA"/>
</dbReference>
<organism evidence="4 5">
    <name type="scientific">Apolygus lucorum</name>
    <name type="common">Small green plant bug</name>
    <name type="synonym">Lygocoris lucorum</name>
    <dbReference type="NCBI Taxonomy" id="248454"/>
    <lineage>
        <taxon>Eukaryota</taxon>
        <taxon>Metazoa</taxon>
        <taxon>Ecdysozoa</taxon>
        <taxon>Arthropoda</taxon>
        <taxon>Hexapoda</taxon>
        <taxon>Insecta</taxon>
        <taxon>Pterygota</taxon>
        <taxon>Neoptera</taxon>
        <taxon>Paraneoptera</taxon>
        <taxon>Hemiptera</taxon>
        <taxon>Heteroptera</taxon>
        <taxon>Panheteroptera</taxon>
        <taxon>Cimicomorpha</taxon>
        <taxon>Miridae</taxon>
        <taxon>Mirini</taxon>
        <taxon>Apolygus</taxon>
    </lineage>
</organism>
<dbReference type="AlphaFoldDB" id="A0A8S9YFT3"/>
<comment type="caution">
    <text evidence="4">The sequence shown here is derived from an EMBL/GenBank/DDBJ whole genome shotgun (WGS) entry which is preliminary data.</text>
</comment>
<protein>
    <recommendedName>
        <fullName evidence="6">Protein yellow</fullName>
    </recommendedName>
</protein>
<keyword evidence="5" id="KW-1185">Reference proteome</keyword>
<evidence type="ECO:0000313" key="5">
    <source>
        <dbReference type="Proteomes" id="UP000466442"/>
    </source>
</evidence>
<evidence type="ECO:0000256" key="3">
    <source>
        <dbReference type="ARBA" id="ARBA00022525"/>
    </source>
</evidence>
<keyword evidence="3" id="KW-0964">Secreted</keyword>
<dbReference type="PANTHER" id="PTHR10009">
    <property type="entry name" value="PROTEIN YELLOW-RELATED"/>
    <property type="match status" value="1"/>
</dbReference>
<dbReference type="Pfam" id="PF03022">
    <property type="entry name" value="MRJP"/>
    <property type="match status" value="1"/>
</dbReference>
<dbReference type="PRINTS" id="PR01366">
    <property type="entry name" value="ROYALJELLY"/>
</dbReference>
<comment type="similarity">
    <text evidence="2">Belongs to the major royal jelly protein family.</text>
</comment>
<comment type="subcellular location">
    <subcellularLocation>
        <location evidence="1">Secreted</location>
    </subcellularLocation>
</comment>
<dbReference type="InterPro" id="IPR017996">
    <property type="entry name" value="MRJP/yellow-related"/>
</dbReference>
<dbReference type="Proteomes" id="UP000466442">
    <property type="component" value="Linkage Group LG1"/>
</dbReference>